<keyword evidence="1" id="KW-0195">Cyclin</keyword>
<sequence length="573" mass="67585">MQKRQVKIEMLNPSRCLTQSRSPKQNVKLTQPLILKQITQLIKNSKERNTERLCKPYEKLNYIQNIQPSTTSRPMQSHDLSTTFHQLLQEFRNYKKQNKENSFNKINKPFKKGRQISFPNAIHLNNSSNNINSIKDKLYLNKRESNSKLAQTILSIAQTSHSQNNYRLQFNGIIEDCSQKQYNYLYEVKKNMKNDNSHYKKNSQRCASADIQLVVRSTNKKTRSSSIDRNESRFLGSTQANSNPKEIDLTCDENEIIVHNINFNERIGTEPDPLINQERQYLVDPYYLIKQNEITWLIRAIVIDWMMETAMGNNLKRQTFHLSIYYLDSYLSKKQANKKNIQLIGLTSLLIANKIEEVNPICLMQFQKAANNGYKQNDILNMELDILFTLKWQVNAPSYTYWINWFTDQWDIFASNNGINLFFRKSNEESYKLFRKLCQLIDCTLMDIQTLQYIPRTIIASFMYLIISFQLNVFDIDMLEVMSRTSMFLLNRDNQFNQIFEQFVSITFGFALHDILPAIQYTVGFYELQINYETPPGVALLLNTPLESNYEEFLSFQCYSKYLLEFVRQKTRD</sequence>
<feature type="domain" description="Cyclin-like" evidence="2">
    <location>
        <begin position="304"/>
        <end position="388"/>
    </location>
</feature>
<evidence type="ECO:0000256" key="1">
    <source>
        <dbReference type="RuleBase" id="RU000383"/>
    </source>
</evidence>
<dbReference type="EMBL" id="CAJJDO010000058">
    <property type="protein sequence ID" value="CAD8173091.1"/>
    <property type="molecule type" value="Genomic_DNA"/>
</dbReference>
<comment type="similarity">
    <text evidence="1">Belongs to the cyclin family.</text>
</comment>
<organism evidence="3 4">
    <name type="scientific">Paramecium pentaurelia</name>
    <dbReference type="NCBI Taxonomy" id="43138"/>
    <lineage>
        <taxon>Eukaryota</taxon>
        <taxon>Sar</taxon>
        <taxon>Alveolata</taxon>
        <taxon>Ciliophora</taxon>
        <taxon>Intramacronucleata</taxon>
        <taxon>Oligohymenophorea</taxon>
        <taxon>Peniculida</taxon>
        <taxon>Parameciidae</taxon>
        <taxon>Paramecium</taxon>
    </lineage>
</organism>
<reference evidence="3" key="1">
    <citation type="submission" date="2021-01" db="EMBL/GenBank/DDBJ databases">
        <authorList>
            <consortium name="Genoscope - CEA"/>
            <person name="William W."/>
        </authorList>
    </citation>
    <scope>NUCLEOTIDE SEQUENCE</scope>
</reference>
<keyword evidence="4" id="KW-1185">Reference proteome</keyword>
<accession>A0A8S1V8Y0</accession>
<dbReference type="AlphaFoldDB" id="A0A8S1V8Y0"/>
<dbReference type="OrthoDB" id="5590282at2759"/>
<dbReference type="FunFam" id="1.10.472.10:FF:000057">
    <property type="entry name" value="Cyclin N-terminal domain containing 2"/>
    <property type="match status" value="1"/>
</dbReference>
<gene>
    <name evidence="3" type="ORF">PPENT_87.1.T0580210</name>
</gene>
<dbReference type="InterPro" id="IPR013763">
    <property type="entry name" value="Cyclin-like_dom"/>
</dbReference>
<dbReference type="SMART" id="SM00385">
    <property type="entry name" value="CYCLIN"/>
    <property type="match status" value="1"/>
</dbReference>
<dbReference type="Pfam" id="PF00134">
    <property type="entry name" value="Cyclin_N"/>
    <property type="match status" value="1"/>
</dbReference>
<dbReference type="InterPro" id="IPR039361">
    <property type="entry name" value="Cyclin"/>
</dbReference>
<dbReference type="InterPro" id="IPR006671">
    <property type="entry name" value="Cyclin_N"/>
</dbReference>
<name>A0A8S1V8Y0_9CILI</name>
<evidence type="ECO:0000313" key="4">
    <source>
        <dbReference type="Proteomes" id="UP000689195"/>
    </source>
</evidence>
<evidence type="ECO:0000259" key="2">
    <source>
        <dbReference type="SMART" id="SM00385"/>
    </source>
</evidence>
<dbReference type="PANTHER" id="PTHR10177">
    <property type="entry name" value="CYCLINS"/>
    <property type="match status" value="1"/>
</dbReference>
<comment type="caution">
    <text evidence="3">The sequence shown here is derived from an EMBL/GenBank/DDBJ whole genome shotgun (WGS) entry which is preliminary data.</text>
</comment>
<protein>
    <recommendedName>
        <fullName evidence="2">Cyclin-like domain-containing protein</fullName>
    </recommendedName>
</protein>
<dbReference type="Proteomes" id="UP000689195">
    <property type="component" value="Unassembled WGS sequence"/>
</dbReference>
<proteinExistence type="inferred from homology"/>
<evidence type="ECO:0000313" key="3">
    <source>
        <dbReference type="EMBL" id="CAD8173091.1"/>
    </source>
</evidence>